<comment type="subcellular location">
    <subcellularLocation>
        <location evidence="1">Membrane</location>
    </subcellularLocation>
</comment>
<proteinExistence type="inferred from homology"/>
<sequence length="562" mass="60396">MNTVAGPIAYDQTAVLKAEGSAWGVEWSPAFLFPQLGETDKVRVQSTKAMRGEIYDRSGKGLAINEDRDEVGIVPGKLTDSSVAKAGELLKIKPEDIQAKLQAAWVKPELFVPLTVVSKGDPRLEALLAIPGVGTRTKKVRAYPLGEAAAHLTGYVGRINGEELERLKSKGYQPDDWIGKTGLELSLEARLRGQDGGRVYITGADGKEKATLAQREAVDGEAVKLTIDAAYQESLYRQLSKDAAAGVELHPLTGDILALVSTPSYDPNVWVSGVSNDQWKQWNENPDKPLLNRFARAYSPGSAFKPIMAAVALQVKTLDPEAVRTITGKEWRKDASWGNYYVSRVSQAAEAVDLSKALLYSDNIYFAQVALELGKDRFVQSVTPFGFGEKLDLPLAIDSSSLAVAGIKSDIQLADSGYGQGEVLMTPLHVAAAYTVFTNGGSMLKPVLERKGGPVGGEIWKSGLISPEISRLMTSKLTAVIDDSAGTGHAAQIPGLRLAGKTGTAELKQKKGEAGQENGWFVAYDTDNPRLIVALMVEQVEQRGGSHYLASKIKAIFQGLAG</sequence>
<dbReference type="Proteomes" id="UP001527882">
    <property type="component" value="Unassembled WGS sequence"/>
</dbReference>
<dbReference type="InterPro" id="IPR050515">
    <property type="entry name" value="Beta-lactam/transpept"/>
</dbReference>
<dbReference type="Gene3D" id="3.90.1310.10">
    <property type="entry name" value="Penicillin-binding protein 2a (Domain 2)"/>
    <property type="match status" value="1"/>
</dbReference>
<dbReference type="InterPro" id="IPR012338">
    <property type="entry name" value="Beta-lactam/transpept-like"/>
</dbReference>
<dbReference type="SUPFAM" id="SSF54427">
    <property type="entry name" value="NTF2-like"/>
    <property type="match status" value="1"/>
</dbReference>
<dbReference type="RefSeq" id="WP_269885079.1">
    <property type="nucleotide sequence ID" value="NZ_JAQAGZ010000024.1"/>
</dbReference>
<accession>A0ABT4QI75</accession>
<dbReference type="EMBL" id="JAQAGZ010000024">
    <property type="protein sequence ID" value="MCZ8516545.1"/>
    <property type="molecule type" value="Genomic_DNA"/>
</dbReference>
<dbReference type="Gene3D" id="3.40.710.10">
    <property type="entry name" value="DD-peptidase/beta-lactamase superfamily"/>
    <property type="match status" value="1"/>
</dbReference>
<feature type="domain" description="Penicillin-binding protein dimerisation" evidence="5">
    <location>
        <begin position="47"/>
        <end position="211"/>
    </location>
</feature>
<dbReference type="SUPFAM" id="SSF56519">
    <property type="entry name" value="Penicillin binding protein dimerisation domain"/>
    <property type="match status" value="1"/>
</dbReference>
<keyword evidence="3" id="KW-0472">Membrane</keyword>
<reference evidence="6 7" key="1">
    <citation type="submission" date="2022-12" db="EMBL/GenBank/DDBJ databases">
        <title>Draft genome sequence of Paenibacillus sp. dW9.</title>
        <authorList>
            <person name="Choi E.-W."/>
            <person name="Kim D.-U."/>
        </authorList>
    </citation>
    <scope>NUCLEOTIDE SEQUENCE [LARGE SCALE GENOMIC DNA]</scope>
    <source>
        <strain evidence="7">dW9</strain>
    </source>
</reference>
<dbReference type="InterPro" id="IPR032710">
    <property type="entry name" value="NTF2-like_dom_sf"/>
</dbReference>
<evidence type="ECO:0000256" key="2">
    <source>
        <dbReference type="ARBA" id="ARBA00007171"/>
    </source>
</evidence>
<evidence type="ECO:0000313" key="7">
    <source>
        <dbReference type="Proteomes" id="UP001527882"/>
    </source>
</evidence>
<dbReference type="InterPro" id="IPR036138">
    <property type="entry name" value="PBP_dimer_sf"/>
</dbReference>
<dbReference type="InterPro" id="IPR001460">
    <property type="entry name" value="PCN-bd_Tpept"/>
</dbReference>
<organism evidence="6 7">
    <name type="scientific">Paenibacillus gyeongsangnamensis</name>
    <dbReference type="NCBI Taxonomy" id="3388067"/>
    <lineage>
        <taxon>Bacteria</taxon>
        <taxon>Bacillati</taxon>
        <taxon>Bacillota</taxon>
        <taxon>Bacilli</taxon>
        <taxon>Bacillales</taxon>
        <taxon>Paenibacillaceae</taxon>
        <taxon>Paenibacillus</taxon>
    </lineage>
</organism>
<evidence type="ECO:0000256" key="1">
    <source>
        <dbReference type="ARBA" id="ARBA00004370"/>
    </source>
</evidence>
<dbReference type="SUPFAM" id="SSF56601">
    <property type="entry name" value="beta-lactamase/transpeptidase-like"/>
    <property type="match status" value="1"/>
</dbReference>
<comment type="caution">
    <text evidence="6">The sequence shown here is derived from an EMBL/GenBank/DDBJ whole genome shotgun (WGS) entry which is preliminary data.</text>
</comment>
<dbReference type="InterPro" id="IPR005311">
    <property type="entry name" value="PBP_dimer"/>
</dbReference>
<dbReference type="Pfam" id="PF03717">
    <property type="entry name" value="PBP_dimer"/>
    <property type="match status" value="1"/>
</dbReference>
<dbReference type="PANTHER" id="PTHR30627:SF25">
    <property type="entry name" value="PENICILLIN-BINDING PROTEIN 3"/>
    <property type="match status" value="1"/>
</dbReference>
<gene>
    <name evidence="6" type="ORF">O9H85_29980</name>
</gene>
<keyword evidence="7" id="KW-1185">Reference proteome</keyword>
<evidence type="ECO:0000259" key="4">
    <source>
        <dbReference type="Pfam" id="PF00905"/>
    </source>
</evidence>
<evidence type="ECO:0000259" key="5">
    <source>
        <dbReference type="Pfam" id="PF03717"/>
    </source>
</evidence>
<dbReference type="Pfam" id="PF00905">
    <property type="entry name" value="Transpeptidase"/>
    <property type="match status" value="1"/>
</dbReference>
<dbReference type="Gene3D" id="3.10.450.100">
    <property type="entry name" value="NTF2-like, domain 1"/>
    <property type="match status" value="1"/>
</dbReference>
<feature type="domain" description="Penicillin-binding protein transpeptidase" evidence="4">
    <location>
        <begin position="249"/>
        <end position="557"/>
    </location>
</feature>
<evidence type="ECO:0000256" key="3">
    <source>
        <dbReference type="ARBA" id="ARBA00023136"/>
    </source>
</evidence>
<dbReference type="Gene3D" id="3.30.1390.30">
    <property type="entry name" value="Penicillin-binding protein 2a, domain 3"/>
    <property type="match status" value="1"/>
</dbReference>
<name>A0ABT4QI75_9BACL</name>
<evidence type="ECO:0000313" key="6">
    <source>
        <dbReference type="EMBL" id="MCZ8516545.1"/>
    </source>
</evidence>
<comment type="similarity">
    <text evidence="2">Belongs to the transpeptidase family.</text>
</comment>
<protein>
    <submittedName>
        <fullName evidence="6">Penicillin-binding transpeptidase domain-containing protein</fullName>
    </submittedName>
</protein>
<dbReference type="PANTHER" id="PTHR30627">
    <property type="entry name" value="PEPTIDOGLYCAN D,D-TRANSPEPTIDASE"/>
    <property type="match status" value="1"/>
</dbReference>